<sequence length="134" mass="15566">MKIEYSEADLLNLTDDFLAEFKTSFMVSNRKESLGNIRMDNVFLNSLKTETGIYYFLQDDKVKYVGRALPSVGLRSRIINQITAFGDLKWDAVIHDSNVVIGVIIIKKEYWYFISALEHYLIEKLGNPEFNKRC</sequence>
<proteinExistence type="predicted"/>
<organism evidence="1 2">
    <name type="scientific">Paenibacillus donghaensis</name>
    <dbReference type="NCBI Taxonomy" id="414771"/>
    <lineage>
        <taxon>Bacteria</taxon>
        <taxon>Bacillati</taxon>
        <taxon>Bacillota</taxon>
        <taxon>Bacilli</taxon>
        <taxon>Bacillales</taxon>
        <taxon>Paenibacillaceae</taxon>
        <taxon>Paenibacillus</taxon>
    </lineage>
</organism>
<gene>
    <name evidence="1" type="ORF">B9T62_14855</name>
</gene>
<reference evidence="1 2" key="1">
    <citation type="submission" date="2017-06" db="EMBL/GenBank/DDBJ databases">
        <title>Complete genome sequence of Paenibacillus donghaensis KCTC 13049T isolated from East Sea sediment, South Korea.</title>
        <authorList>
            <person name="Jung B.K."/>
            <person name="Hong S.-J."/>
            <person name="Shin J.-H."/>
        </authorList>
    </citation>
    <scope>NUCLEOTIDE SEQUENCE [LARGE SCALE GENOMIC DNA]</scope>
    <source>
        <strain evidence="1 2">KCTC 13049</strain>
    </source>
</reference>
<evidence type="ECO:0008006" key="3">
    <source>
        <dbReference type="Google" id="ProtNLM"/>
    </source>
</evidence>
<dbReference type="EMBL" id="CP021780">
    <property type="protein sequence ID" value="ASA21942.1"/>
    <property type="molecule type" value="Genomic_DNA"/>
</dbReference>
<dbReference type="Proteomes" id="UP000249890">
    <property type="component" value="Chromosome"/>
</dbReference>
<accession>A0A2Z2KLJ7</accession>
<protein>
    <recommendedName>
        <fullName evidence="3">GIY-YIG domain-containing protein</fullName>
    </recommendedName>
</protein>
<dbReference type="KEGG" id="pdh:B9T62_14855"/>
<dbReference type="RefSeq" id="WP_087915947.1">
    <property type="nucleotide sequence ID" value="NZ_CP021780.1"/>
</dbReference>
<evidence type="ECO:0000313" key="2">
    <source>
        <dbReference type="Proteomes" id="UP000249890"/>
    </source>
</evidence>
<name>A0A2Z2KLJ7_9BACL</name>
<keyword evidence="2" id="KW-1185">Reference proteome</keyword>
<dbReference type="AlphaFoldDB" id="A0A2Z2KLJ7"/>
<evidence type="ECO:0000313" key="1">
    <source>
        <dbReference type="EMBL" id="ASA21942.1"/>
    </source>
</evidence>